<keyword evidence="1" id="KW-0802">TPR repeat</keyword>
<organism evidence="2 3">
    <name type="scientific">Marinomonas fungiae</name>
    <dbReference type="NCBI Taxonomy" id="1137284"/>
    <lineage>
        <taxon>Bacteria</taxon>
        <taxon>Pseudomonadati</taxon>
        <taxon>Pseudomonadota</taxon>
        <taxon>Gammaproteobacteria</taxon>
        <taxon>Oceanospirillales</taxon>
        <taxon>Oceanospirillaceae</taxon>
        <taxon>Marinomonas</taxon>
    </lineage>
</organism>
<name>A0A0K6INU5_9GAMM</name>
<dbReference type="InterPro" id="IPR019734">
    <property type="entry name" value="TPR_rpt"/>
</dbReference>
<evidence type="ECO:0000256" key="1">
    <source>
        <dbReference type="PROSITE-ProRule" id="PRU00339"/>
    </source>
</evidence>
<feature type="repeat" description="TPR" evidence="1">
    <location>
        <begin position="193"/>
        <end position="226"/>
    </location>
</feature>
<keyword evidence="3" id="KW-1185">Reference proteome</keyword>
<dbReference type="Proteomes" id="UP000182769">
    <property type="component" value="Unassembled WGS sequence"/>
</dbReference>
<dbReference type="OrthoDB" id="129043at2"/>
<protein>
    <submittedName>
        <fullName evidence="2">Uncharacterized protein</fullName>
    </submittedName>
</protein>
<evidence type="ECO:0000313" key="2">
    <source>
        <dbReference type="EMBL" id="CUB04764.1"/>
    </source>
</evidence>
<dbReference type="AlphaFoldDB" id="A0A0K6INU5"/>
<accession>A0A0K6INU5</accession>
<dbReference type="Gene3D" id="1.25.40.10">
    <property type="entry name" value="Tetratricopeptide repeat domain"/>
    <property type="match status" value="1"/>
</dbReference>
<dbReference type="SUPFAM" id="SSF48452">
    <property type="entry name" value="TPR-like"/>
    <property type="match status" value="1"/>
</dbReference>
<reference evidence="3" key="1">
    <citation type="submission" date="2015-08" db="EMBL/GenBank/DDBJ databases">
        <authorList>
            <person name="Varghese N."/>
        </authorList>
    </citation>
    <scope>NUCLEOTIDE SEQUENCE [LARGE SCALE GENOMIC DNA]</scope>
    <source>
        <strain evidence="3">JCM 18476</strain>
    </source>
</reference>
<dbReference type="EMBL" id="CYHG01000008">
    <property type="protein sequence ID" value="CUB04764.1"/>
    <property type="molecule type" value="Genomic_DNA"/>
</dbReference>
<evidence type="ECO:0000313" key="3">
    <source>
        <dbReference type="Proteomes" id="UP000182769"/>
    </source>
</evidence>
<gene>
    <name evidence="2" type="ORF">Ga0061065_10853</name>
</gene>
<sequence>MKKKNSLDAIDSPLPRHCFVINMKPAIVIFSLLLFFSNDSFAEKYGVYDLKKILITAEPGSGNKHALDLMYIDAMIKDLNNHANGYPPQFDNDNDMQRAKNDARRLSGALDMLVDDPNAPIELLRRSSLLNRLAYNLDIPGSAQKVDRDFKNLLSQRPGDPVLNLSYGVFLSGANKSSQALPFLKESAEAGFKEAYLHLGMAYLYLRDTEQALNNLEIYRSHYPNNAKIGEIIDAIKSGNIKYNRLQKS</sequence>
<dbReference type="InterPro" id="IPR011990">
    <property type="entry name" value="TPR-like_helical_dom_sf"/>
</dbReference>
<dbReference type="STRING" id="1137284.GCA_001418205_02575"/>
<dbReference type="PROSITE" id="PS50005">
    <property type="entry name" value="TPR"/>
    <property type="match status" value="1"/>
</dbReference>
<dbReference type="RefSeq" id="WP_055463637.1">
    <property type="nucleotide sequence ID" value="NZ_CYHG01000008.1"/>
</dbReference>
<proteinExistence type="predicted"/>